<keyword evidence="1" id="KW-0479">Metal-binding</keyword>
<dbReference type="AlphaFoldDB" id="A0A6J2J8F8"/>
<evidence type="ECO:0000256" key="3">
    <source>
        <dbReference type="ARBA" id="ARBA00022833"/>
    </source>
</evidence>
<dbReference type="GO" id="GO:0008270">
    <property type="term" value="F:zinc ion binding"/>
    <property type="evidence" value="ECO:0007669"/>
    <property type="project" value="UniProtKB-KW"/>
</dbReference>
<dbReference type="InterPro" id="IPR001965">
    <property type="entry name" value="Znf_PHD"/>
</dbReference>
<keyword evidence="3" id="KW-0862">Zinc</keyword>
<proteinExistence type="predicted"/>
<dbReference type="Proteomes" id="UP000504629">
    <property type="component" value="Unplaced"/>
</dbReference>
<dbReference type="InterPro" id="IPR019786">
    <property type="entry name" value="Zinc_finger_PHD-type_CS"/>
</dbReference>
<dbReference type="PROSITE" id="PS01359">
    <property type="entry name" value="ZF_PHD_1"/>
    <property type="match status" value="1"/>
</dbReference>
<evidence type="ECO:0000313" key="6">
    <source>
        <dbReference type="Proteomes" id="UP000504629"/>
    </source>
</evidence>
<feature type="domain" description="PHD-type" evidence="5">
    <location>
        <begin position="4"/>
        <end position="60"/>
    </location>
</feature>
<dbReference type="OrthoDB" id="7471137at2759"/>
<keyword evidence="2 4" id="KW-0863">Zinc-finger</keyword>
<dbReference type="InterPro" id="IPR019787">
    <property type="entry name" value="Znf_PHD-finger"/>
</dbReference>
<dbReference type="SMART" id="SM00249">
    <property type="entry name" value="PHD"/>
    <property type="match status" value="1"/>
</dbReference>
<dbReference type="KEGG" id="bman:114239608"/>
<dbReference type="InterPro" id="IPR013083">
    <property type="entry name" value="Znf_RING/FYVE/PHD"/>
</dbReference>
<evidence type="ECO:0000259" key="5">
    <source>
        <dbReference type="PROSITE" id="PS50016"/>
    </source>
</evidence>
<evidence type="ECO:0000256" key="2">
    <source>
        <dbReference type="ARBA" id="ARBA00022771"/>
    </source>
</evidence>
<evidence type="ECO:0000313" key="7">
    <source>
        <dbReference type="RefSeq" id="XP_028025700.1"/>
    </source>
</evidence>
<dbReference type="RefSeq" id="XP_028025700.1">
    <property type="nucleotide sequence ID" value="XM_028169899.1"/>
</dbReference>
<feature type="non-terminal residue" evidence="7">
    <location>
        <position position="285"/>
    </location>
</feature>
<sequence>MATLIQCAGCLDKIKDTPFLRCSRCDAVFHHSCLNISLKDYAAMTNEIKAVWLCVLCCSRDRKGGDNSDTPVRVASTPQHGYVTHRTKTRVVDHSSSCVSAEGIRDIIREELQNLFKMSFLPKLMEVQNAVSTLESSLSFFNEELERIRSVQGAQSATMKQLERECEDLRVNNRGLMAKVAFLDQQSRSSNIEIQCVPEHKQENLMNIVQQLGRTIKCAIGENSIQHCSRMAKLNSTSPRPRSILVRFNSQRLRDEFLACTTKFNKSNQNDKLNTSHLGIGGNKK</sequence>
<evidence type="ECO:0000256" key="1">
    <source>
        <dbReference type="ARBA" id="ARBA00022723"/>
    </source>
</evidence>
<accession>A0A6J2J8F8</accession>
<dbReference type="PROSITE" id="PS50016">
    <property type="entry name" value="ZF_PHD_2"/>
    <property type="match status" value="1"/>
</dbReference>
<dbReference type="Pfam" id="PF00628">
    <property type="entry name" value="PHD"/>
    <property type="match status" value="1"/>
</dbReference>
<dbReference type="InterPro" id="IPR011011">
    <property type="entry name" value="Znf_FYVE_PHD"/>
</dbReference>
<organism evidence="6 7">
    <name type="scientific">Bombyx mandarina</name>
    <name type="common">Wild silk moth</name>
    <name type="synonym">Wild silkworm</name>
    <dbReference type="NCBI Taxonomy" id="7092"/>
    <lineage>
        <taxon>Eukaryota</taxon>
        <taxon>Metazoa</taxon>
        <taxon>Ecdysozoa</taxon>
        <taxon>Arthropoda</taxon>
        <taxon>Hexapoda</taxon>
        <taxon>Insecta</taxon>
        <taxon>Pterygota</taxon>
        <taxon>Neoptera</taxon>
        <taxon>Endopterygota</taxon>
        <taxon>Lepidoptera</taxon>
        <taxon>Glossata</taxon>
        <taxon>Ditrysia</taxon>
        <taxon>Bombycoidea</taxon>
        <taxon>Bombycidae</taxon>
        <taxon>Bombycinae</taxon>
        <taxon>Bombyx</taxon>
    </lineage>
</organism>
<name>A0A6J2J8F8_BOMMA</name>
<evidence type="ECO:0000256" key="4">
    <source>
        <dbReference type="PROSITE-ProRule" id="PRU00146"/>
    </source>
</evidence>
<gene>
    <name evidence="7" type="primary">LOC114239608</name>
</gene>
<dbReference type="GeneID" id="114239608"/>
<protein>
    <submittedName>
        <fullName evidence="7">Uncharacterized protein LOC114239608</fullName>
    </submittedName>
</protein>
<keyword evidence="6" id="KW-1185">Reference proteome</keyword>
<dbReference type="Gene3D" id="3.30.40.10">
    <property type="entry name" value="Zinc/RING finger domain, C3HC4 (zinc finger)"/>
    <property type="match status" value="1"/>
</dbReference>
<dbReference type="SUPFAM" id="SSF57903">
    <property type="entry name" value="FYVE/PHD zinc finger"/>
    <property type="match status" value="1"/>
</dbReference>
<reference evidence="7" key="1">
    <citation type="submission" date="2025-08" db="UniProtKB">
        <authorList>
            <consortium name="RefSeq"/>
        </authorList>
    </citation>
    <scope>IDENTIFICATION</scope>
    <source>
        <tissue evidence="7">Silk gland</tissue>
    </source>
</reference>